<name>A0A9W7C4Z1_9STRA</name>
<comment type="caution">
    <text evidence="2">The sequence shown here is derived from an EMBL/GenBank/DDBJ whole genome shotgun (WGS) entry which is preliminary data.</text>
</comment>
<sequence length="223" mass="21746">MTGAGTEAGTGSDTFMGGPPNPPSSPPLPNRSAAPSSLTSTLITGGLLGIVEVAVATGDVDTGGPPKRLAAPSSETAGLSVGTALLGDVGGREGDFFLENGEVSAPPPNKSAAELSSPPDSLWTSFLTGVTARVSIAVFGGRVINGDEGGYVVMGGGGMKVPVEFDISGGPVAAFLVSVDFFDSVGMGGPGILENGSPSDPAGGAPNRAEASDIGGTFGRALK</sequence>
<proteinExistence type="predicted"/>
<feature type="compositionally biased region" description="Pro residues" evidence="1">
    <location>
        <begin position="19"/>
        <end position="29"/>
    </location>
</feature>
<feature type="region of interest" description="Disordered" evidence="1">
    <location>
        <begin position="97"/>
        <end position="118"/>
    </location>
</feature>
<evidence type="ECO:0000256" key="1">
    <source>
        <dbReference type="SAM" id="MobiDB-lite"/>
    </source>
</evidence>
<feature type="region of interest" description="Disordered" evidence="1">
    <location>
        <begin position="1"/>
        <end position="37"/>
    </location>
</feature>
<gene>
    <name evidence="2" type="ORF">TrVE_jg14144</name>
</gene>
<organism evidence="2 3">
    <name type="scientific">Triparma verrucosa</name>
    <dbReference type="NCBI Taxonomy" id="1606542"/>
    <lineage>
        <taxon>Eukaryota</taxon>
        <taxon>Sar</taxon>
        <taxon>Stramenopiles</taxon>
        <taxon>Ochrophyta</taxon>
        <taxon>Bolidophyceae</taxon>
        <taxon>Parmales</taxon>
        <taxon>Triparmaceae</taxon>
        <taxon>Triparma</taxon>
    </lineage>
</organism>
<accession>A0A9W7C4Z1</accession>
<keyword evidence="3" id="KW-1185">Reference proteome</keyword>
<evidence type="ECO:0000313" key="2">
    <source>
        <dbReference type="EMBL" id="GMI02313.1"/>
    </source>
</evidence>
<dbReference type="AlphaFoldDB" id="A0A9W7C4Z1"/>
<dbReference type="Proteomes" id="UP001165160">
    <property type="component" value="Unassembled WGS sequence"/>
</dbReference>
<evidence type="ECO:0000313" key="3">
    <source>
        <dbReference type="Proteomes" id="UP001165160"/>
    </source>
</evidence>
<protein>
    <submittedName>
        <fullName evidence="2">Uncharacterized protein</fullName>
    </submittedName>
</protein>
<reference evidence="3" key="1">
    <citation type="journal article" date="2023" name="Commun. Biol.">
        <title>Genome analysis of Parmales, the sister group of diatoms, reveals the evolutionary specialization of diatoms from phago-mixotrophs to photoautotrophs.</title>
        <authorList>
            <person name="Ban H."/>
            <person name="Sato S."/>
            <person name="Yoshikawa S."/>
            <person name="Yamada K."/>
            <person name="Nakamura Y."/>
            <person name="Ichinomiya M."/>
            <person name="Sato N."/>
            <person name="Blanc-Mathieu R."/>
            <person name="Endo H."/>
            <person name="Kuwata A."/>
            <person name="Ogata H."/>
        </authorList>
    </citation>
    <scope>NUCLEOTIDE SEQUENCE [LARGE SCALE GENOMIC DNA]</scope>
    <source>
        <strain evidence="3">NIES 3699</strain>
    </source>
</reference>
<feature type="region of interest" description="Disordered" evidence="1">
    <location>
        <begin position="193"/>
        <end position="223"/>
    </location>
</feature>
<dbReference type="EMBL" id="BRXX01000280">
    <property type="protein sequence ID" value="GMI02313.1"/>
    <property type="molecule type" value="Genomic_DNA"/>
</dbReference>